<name>A0ACC1P797_9PEZI</name>
<evidence type="ECO:0000313" key="2">
    <source>
        <dbReference type="Proteomes" id="UP001143856"/>
    </source>
</evidence>
<reference evidence="1" key="1">
    <citation type="submission" date="2022-10" db="EMBL/GenBank/DDBJ databases">
        <title>Genome Sequence of Xylaria curta.</title>
        <authorList>
            <person name="Buettner E."/>
        </authorList>
    </citation>
    <scope>NUCLEOTIDE SEQUENCE</scope>
    <source>
        <strain evidence="1">Babe10</strain>
    </source>
</reference>
<evidence type="ECO:0000313" key="1">
    <source>
        <dbReference type="EMBL" id="KAJ2986984.1"/>
    </source>
</evidence>
<comment type="caution">
    <text evidence="1">The sequence shown here is derived from an EMBL/GenBank/DDBJ whole genome shotgun (WGS) entry which is preliminary data.</text>
</comment>
<accession>A0ACC1P797</accession>
<keyword evidence="2" id="KW-1185">Reference proteome</keyword>
<protein>
    <submittedName>
        <fullName evidence="1">Uncharacterized protein</fullName>
    </submittedName>
</protein>
<proteinExistence type="predicted"/>
<gene>
    <name evidence="1" type="ORF">NUW58_g4759</name>
</gene>
<dbReference type="Proteomes" id="UP001143856">
    <property type="component" value="Unassembled WGS sequence"/>
</dbReference>
<organism evidence="1 2">
    <name type="scientific">Xylaria curta</name>
    <dbReference type="NCBI Taxonomy" id="42375"/>
    <lineage>
        <taxon>Eukaryota</taxon>
        <taxon>Fungi</taxon>
        <taxon>Dikarya</taxon>
        <taxon>Ascomycota</taxon>
        <taxon>Pezizomycotina</taxon>
        <taxon>Sordariomycetes</taxon>
        <taxon>Xylariomycetidae</taxon>
        <taxon>Xylariales</taxon>
        <taxon>Xylariaceae</taxon>
        <taxon>Xylaria</taxon>
    </lineage>
</organism>
<sequence length="429" mass="48485">MALFGSPAVPHGGFAARHRETRNLLSKYRRQFWRSANYGDSIVREYTVLSPDYAVIEQRISICVAAAGESWVGLLWMDSGRSIESSPSGPWTTDFELNSYRTKETVLPIIQHYQKMTSKRIGDMEAENGSGGITPSLYGQPPTRAPQSSSVFPIEYSSLLSAVGLTRRASSDILHALIPTFAHAAFSEVAFLNLLDGLIEELIGPLPVDEFRSDCFERLQEYEVCLERHASQLRHSLRAIRVLRESVIITRPSPSTTQSQGDVDPKIRVRRNEARAHRESPPSFESHLPEASTYTVAGIVEDYEDLLDRCMRLRTRAAACMSTEMNRAMILESRKAIEQSDRLKKLTLLATYFIPLTFTASVFGMNFELFGQGHLPLWWYLVIAVPLTLLTYVISMADLAAWKQRFFVKCTSAYHLLRRKPREDIIKAS</sequence>
<dbReference type="EMBL" id="JAPDGR010000862">
    <property type="protein sequence ID" value="KAJ2986984.1"/>
    <property type="molecule type" value="Genomic_DNA"/>
</dbReference>